<gene>
    <name evidence="1" type="ORF">Fmac_028785</name>
</gene>
<organism evidence="1 2">
    <name type="scientific">Flemingia macrophylla</name>
    <dbReference type="NCBI Taxonomy" id="520843"/>
    <lineage>
        <taxon>Eukaryota</taxon>
        <taxon>Viridiplantae</taxon>
        <taxon>Streptophyta</taxon>
        <taxon>Embryophyta</taxon>
        <taxon>Tracheophyta</taxon>
        <taxon>Spermatophyta</taxon>
        <taxon>Magnoliopsida</taxon>
        <taxon>eudicotyledons</taxon>
        <taxon>Gunneridae</taxon>
        <taxon>Pentapetalae</taxon>
        <taxon>rosids</taxon>
        <taxon>fabids</taxon>
        <taxon>Fabales</taxon>
        <taxon>Fabaceae</taxon>
        <taxon>Papilionoideae</taxon>
        <taxon>50 kb inversion clade</taxon>
        <taxon>NPAAA clade</taxon>
        <taxon>indigoferoid/millettioid clade</taxon>
        <taxon>Phaseoleae</taxon>
        <taxon>Flemingia</taxon>
    </lineage>
</organism>
<proteinExistence type="predicted"/>
<reference evidence="1 2" key="1">
    <citation type="submission" date="2024-08" db="EMBL/GenBank/DDBJ databases">
        <title>Insights into the chromosomal genome structure of Flemingia macrophylla.</title>
        <authorList>
            <person name="Ding Y."/>
            <person name="Zhao Y."/>
            <person name="Bi W."/>
            <person name="Wu M."/>
            <person name="Zhao G."/>
            <person name="Gong Y."/>
            <person name="Li W."/>
            <person name="Zhang P."/>
        </authorList>
    </citation>
    <scope>NUCLEOTIDE SEQUENCE [LARGE SCALE GENOMIC DNA]</scope>
    <source>
        <strain evidence="1">DYQJB</strain>
        <tissue evidence="1">Leaf</tissue>
    </source>
</reference>
<dbReference type="Proteomes" id="UP001603857">
    <property type="component" value="Unassembled WGS sequence"/>
</dbReference>
<evidence type="ECO:0000313" key="1">
    <source>
        <dbReference type="EMBL" id="KAL2319816.1"/>
    </source>
</evidence>
<evidence type="ECO:0000313" key="2">
    <source>
        <dbReference type="Proteomes" id="UP001603857"/>
    </source>
</evidence>
<name>A0ABD1L8K7_9FABA</name>
<sequence>MTNHKEVKISRKPLYHVDHFDDEDRKDKEYGKWLAQEKTYRHNKKFPLSYNDIFIPLPTKSIKGRSPSKIFLKICFFSSKIYKIF</sequence>
<protein>
    <submittedName>
        <fullName evidence="1">Uncharacterized protein</fullName>
    </submittedName>
</protein>
<dbReference type="AlphaFoldDB" id="A0ABD1L8K7"/>
<keyword evidence="2" id="KW-1185">Reference proteome</keyword>
<comment type="caution">
    <text evidence="1">The sequence shown here is derived from an EMBL/GenBank/DDBJ whole genome shotgun (WGS) entry which is preliminary data.</text>
</comment>
<dbReference type="EMBL" id="JBGMDY010000010">
    <property type="protein sequence ID" value="KAL2319816.1"/>
    <property type="molecule type" value="Genomic_DNA"/>
</dbReference>
<accession>A0ABD1L8K7</accession>